<name>A0A5J4QL66_9ZZZZ</name>
<dbReference type="EMBL" id="SNRY01003249">
    <property type="protein sequence ID" value="KAA6321670.1"/>
    <property type="molecule type" value="Genomic_DNA"/>
</dbReference>
<gene>
    <name evidence="2" type="ORF">EZS27_028705</name>
</gene>
<protein>
    <recommendedName>
        <fullName evidence="3">DUF4199 domain-containing protein</fullName>
    </recommendedName>
</protein>
<feature type="transmembrane region" description="Helical" evidence="1">
    <location>
        <begin position="172"/>
        <end position="191"/>
    </location>
</feature>
<dbReference type="Pfam" id="PF13858">
    <property type="entry name" value="DUF4199"/>
    <property type="match status" value="1"/>
</dbReference>
<accession>A0A5J4QL66</accession>
<keyword evidence="1" id="KW-1133">Transmembrane helix</keyword>
<feature type="transmembrane region" description="Helical" evidence="1">
    <location>
        <begin position="60"/>
        <end position="80"/>
    </location>
</feature>
<organism evidence="2">
    <name type="scientific">termite gut metagenome</name>
    <dbReference type="NCBI Taxonomy" id="433724"/>
    <lineage>
        <taxon>unclassified sequences</taxon>
        <taxon>metagenomes</taxon>
        <taxon>organismal metagenomes</taxon>
    </lineage>
</organism>
<evidence type="ECO:0008006" key="3">
    <source>
        <dbReference type="Google" id="ProtNLM"/>
    </source>
</evidence>
<dbReference type="InterPro" id="IPR025250">
    <property type="entry name" value="DUF4199"/>
</dbReference>
<sequence length="196" mass="22836">MSEREVLTKTVNLHLIYSKRMITNNKGVSLQKCAMQLGTYMGIYWIAKFFLIPLGFTYQFLFFLFAGLTIAVPFMGYYYVRIFRDKICGGKIKFLQAWAFMIFMYMFAALLTAVAHYVYFRYIDNGFILNSYVEILDNNLSNIPGLEGYFAQVKESVEYMRSMTPIELTMQLMSQNVFYCGILAFITALFVKRTTV</sequence>
<feature type="transmembrane region" description="Helical" evidence="1">
    <location>
        <begin position="92"/>
        <end position="119"/>
    </location>
</feature>
<dbReference type="AlphaFoldDB" id="A0A5J4QL66"/>
<evidence type="ECO:0000256" key="1">
    <source>
        <dbReference type="SAM" id="Phobius"/>
    </source>
</evidence>
<evidence type="ECO:0000313" key="2">
    <source>
        <dbReference type="EMBL" id="KAA6321670.1"/>
    </source>
</evidence>
<keyword evidence="1" id="KW-0812">Transmembrane</keyword>
<proteinExistence type="predicted"/>
<keyword evidence="1" id="KW-0472">Membrane</keyword>
<reference evidence="2" key="1">
    <citation type="submission" date="2019-03" db="EMBL/GenBank/DDBJ databases">
        <title>Single cell metagenomics reveals metabolic interactions within the superorganism composed of flagellate Streblomastix strix and complex community of Bacteroidetes bacteria on its surface.</title>
        <authorList>
            <person name="Treitli S.C."/>
            <person name="Kolisko M."/>
            <person name="Husnik F."/>
            <person name="Keeling P."/>
            <person name="Hampl V."/>
        </authorList>
    </citation>
    <scope>NUCLEOTIDE SEQUENCE</scope>
    <source>
        <strain evidence="2">STM</strain>
    </source>
</reference>
<comment type="caution">
    <text evidence="2">The sequence shown here is derived from an EMBL/GenBank/DDBJ whole genome shotgun (WGS) entry which is preliminary data.</text>
</comment>